<evidence type="ECO:0000313" key="2">
    <source>
        <dbReference type="EMBL" id="MCP2347128.1"/>
    </source>
</evidence>
<accession>A0ABT1JZF5</accession>
<comment type="caution">
    <text evidence="2">The sequence shown here is derived from an EMBL/GenBank/DDBJ whole genome shotgun (WGS) entry which is preliminary data.</text>
</comment>
<name>A0ABT1JZF5_9ACTN</name>
<dbReference type="Pfam" id="PF00144">
    <property type="entry name" value="Beta-lactamase"/>
    <property type="match status" value="1"/>
</dbReference>
<dbReference type="EMBL" id="JAMZEC010000001">
    <property type="protein sequence ID" value="MCP2347128.1"/>
    <property type="molecule type" value="Genomic_DNA"/>
</dbReference>
<sequence>MMGQSNGGFSAAGLRRLRDVLARHVDSGKIPGLVALVSRGEEAHVEAIGTMRHDGGAPMRRDTIFRMASTSKPVTMAAAMVLLDECRLRLDDPVDAWLPELADRRVLKRIDGPLDDTVPARRPITVRDVLTSTFGLGMDMTALGTPIMGEVFARGLTPNLPVPMPEPDEWMRRLGELPLMCQPGERWQYHISNDLVGVLVARVTGQSFEEFLRERVFGPLGMKDTAFHVPDDQIDRLPPLYAPDPQSGEFLVWDESKGGRWNEPPVFQGGGGGLVSTADDYHAYFRMLLNGGTHRGERILSRPAVELMTTNRLTPEQNAARDALARDSVHISHGQGQHGGWGFGMAVRTYRGDYASVGQFGWDGGSGSATYADPDKQLTGILLTQVGASTPDSMRLIHDFWTTLYQAIED</sequence>
<dbReference type="InterPro" id="IPR001466">
    <property type="entry name" value="Beta-lactam-related"/>
</dbReference>
<evidence type="ECO:0000313" key="3">
    <source>
        <dbReference type="Proteomes" id="UP001320766"/>
    </source>
</evidence>
<dbReference type="PANTHER" id="PTHR43283:SF3">
    <property type="entry name" value="BETA-LACTAMASE FAMILY PROTEIN (AFU_ORTHOLOGUE AFUA_5G07500)"/>
    <property type="match status" value="1"/>
</dbReference>
<dbReference type="SUPFAM" id="SSF56601">
    <property type="entry name" value="beta-lactamase/transpeptidase-like"/>
    <property type="match status" value="1"/>
</dbReference>
<reference evidence="2 3" key="1">
    <citation type="submission" date="2022-06" db="EMBL/GenBank/DDBJ databases">
        <title>Sequencing the genomes of 1000 actinobacteria strains.</title>
        <authorList>
            <person name="Klenk H.-P."/>
        </authorList>
    </citation>
    <scope>NUCLEOTIDE SEQUENCE [LARGE SCALE GENOMIC DNA]</scope>
    <source>
        <strain evidence="2 3">DSM 44170</strain>
    </source>
</reference>
<dbReference type="InterPro" id="IPR012338">
    <property type="entry name" value="Beta-lactam/transpept-like"/>
</dbReference>
<dbReference type="InterPro" id="IPR050789">
    <property type="entry name" value="Diverse_Enzym_Activities"/>
</dbReference>
<dbReference type="Proteomes" id="UP001320766">
    <property type="component" value="Unassembled WGS sequence"/>
</dbReference>
<proteinExistence type="predicted"/>
<gene>
    <name evidence="2" type="ORF">HD595_003250</name>
</gene>
<feature type="domain" description="Beta-lactamase-related" evidence="1">
    <location>
        <begin position="18"/>
        <end position="391"/>
    </location>
</feature>
<dbReference type="Gene3D" id="3.40.710.10">
    <property type="entry name" value="DD-peptidase/beta-lactamase superfamily"/>
    <property type="match status" value="1"/>
</dbReference>
<keyword evidence="3" id="KW-1185">Reference proteome</keyword>
<protein>
    <submittedName>
        <fullName evidence="2">CubicO group peptidase (Beta-lactamase class C family)</fullName>
    </submittedName>
</protein>
<organism evidence="2 3">
    <name type="scientific">Nonomuraea roseoviolacea subsp. carminata</name>
    <dbReference type="NCBI Taxonomy" id="160689"/>
    <lineage>
        <taxon>Bacteria</taxon>
        <taxon>Bacillati</taxon>
        <taxon>Actinomycetota</taxon>
        <taxon>Actinomycetes</taxon>
        <taxon>Streptosporangiales</taxon>
        <taxon>Streptosporangiaceae</taxon>
        <taxon>Nonomuraea</taxon>
    </lineage>
</organism>
<evidence type="ECO:0000259" key="1">
    <source>
        <dbReference type="Pfam" id="PF00144"/>
    </source>
</evidence>
<dbReference type="PANTHER" id="PTHR43283">
    <property type="entry name" value="BETA-LACTAMASE-RELATED"/>
    <property type="match status" value="1"/>
</dbReference>